<keyword evidence="3" id="KW-1185">Reference proteome</keyword>
<accession>A0AAE0F5A0</accession>
<feature type="region of interest" description="Disordered" evidence="1">
    <location>
        <begin position="197"/>
        <end position="229"/>
    </location>
</feature>
<gene>
    <name evidence="2" type="ORF">CYMTET_38597</name>
</gene>
<name>A0AAE0F5A0_9CHLO</name>
<evidence type="ECO:0000256" key="1">
    <source>
        <dbReference type="SAM" id="MobiDB-lite"/>
    </source>
</evidence>
<evidence type="ECO:0000313" key="3">
    <source>
        <dbReference type="Proteomes" id="UP001190700"/>
    </source>
</evidence>
<comment type="caution">
    <text evidence="2">The sequence shown here is derived from an EMBL/GenBank/DDBJ whole genome shotgun (WGS) entry which is preliminary data.</text>
</comment>
<reference evidence="2 3" key="1">
    <citation type="journal article" date="2015" name="Genome Biol. Evol.">
        <title>Comparative Genomics of a Bacterivorous Green Alga Reveals Evolutionary Causalities and Consequences of Phago-Mixotrophic Mode of Nutrition.</title>
        <authorList>
            <person name="Burns J.A."/>
            <person name="Paasch A."/>
            <person name="Narechania A."/>
            <person name="Kim E."/>
        </authorList>
    </citation>
    <scope>NUCLEOTIDE SEQUENCE [LARGE SCALE GENOMIC DNA]</scope>
    <source>
        <strain evidence="2 3">PLY_AMNH</strain>
    </source>
</reference>
<evidence type="ECO:0000313" key="2">
    <source>
        <dbReference type="EMBL" id="KAK3252039.1"/>
    </source>
</evidence>
<dbReference type="EMBL" id="LGRX02025641">
    <property type="protein sequence ID" value="KAK3252039.1"/>
    <property type="molecule type" value="Genomic_DNA"/>
</dbReference>
<sequence length="271" mass="31117">MSYNSIRGISPTCEFKNGFVEKLCRFEFPMKTGNDHISIEMCSPVDYLKKIDQMAETKSGAYAEEVGRMVREFVSNLSPDTAYDRRWEKLMHDTQSSQNPQGKFALGAVLGALSPVHADLCDYLARLDKRARKLERAIADHKRCATDEATRRAHFRQILLQEHADVEVVLSRLTGLVEAEKSVPRFVRRNATSFRPAKERLGGGSRRKDESDVRAMPDADLESRRTGHPYDRFRTDEAKTKLHTKRQTRGPERAVSHERRCFRCINKGRLF</sequence>
<protein>
    <submittedName>
        <fullName evidence="2">Uncharacterized protein</fullName>
    </submittedName>
</protein>
<dbReference type="Proteomes" id="UP001190700">
    <property type="component" value="Unassembled WGS sequence"/>
</dbReference>
<dbReference type="AlphaFoldDB" id="A0AAE0F5A0"/>
<proteinExistence type="predicted"/>
<organism evidence="2 3">
    <name type="scientific">Cymbomonas tetramitiformis</name>
    <dbReference type="NCBI Taxonomy" id="36881"/>
    <lineage>
        <taxon>Eukaryota</taxon>
        <taxon>Viridiplantae</taxon>
        <taxon>Chlorophyta</taxon>
        <taxon>Pyramimonadophyceae</taxon>
        <taxon>Pyramimonadales</taxon>
        <taxon>Pyramimonadaceae</taxon>
        <taxon>Cymbomonas</taxon>
    </lineage>
</organism>